<dbReference type="PANTHER" id="PTHR12526">
    <property type="entry name" value="GLYCOSYLTRANSFERASE"/>
    <property type="match status" value="1"/>
</dbReference>
<evidence type="ECO:0000313" key="3">
    <source>
        <dbReference type="EMBL" id="GGO63794.1"/>
    </source>
</evidence>
<evidence type="ECO:0000259" key="1">
    <source>
        <dbReference type="Pfam" id="PF00534"/>
    </source>
</evidence>
<dbReference type="Pfam" id="PF00534">
    <property type="entry name" value="Glycos_transf_1"/>
    <property type="match status" value="1"/>
</dbReference>
<dbReference type="RefSeq" id="WP_188688879.1">
    <property type="nucleotide sequence ID" value="NZ_BMLS01000001.1"/>
</dbReference>
<protein>
    <recommendedName>
        <fullName evidence="5">Glycosyl transferase family 1</fullName>
    </recommendedName>
</protein>
<reference evidence="3" key="1">
    <citation type="journal article" date="2014" name="Int. J. Syst. Evol. Microbiol.">
        <title>Complete genome sequence of Corynebacterium casei LMG S-19264T (=DSM 44701T), isolated from a smear-ripened cheese.</title>
        <authorList>
            <consortium name="US DOE Joint Genome Institute (JGI-PGF)"/>
            <person name="Walter F."/>
            <person name="Albersmeier A."/>
            <person name="Kalinowski J."/>
            <person name="Ruckert C."/>
        </authorList>
    </citation>
    <scope>NUCLEOTIDE SEQUENCE</scope>
    <source>
        <strain evidence="3">CGMCC 1.7086</strain>
    </source>
</reference>
<name>A0A917YQV0_9ALTE</name>
<dbReference type="GO" id="GO:0016757">
    <property type="term" value="F:glycosyltransferase activity"/>
    <property type="evidence" value="ECO:0007669"/>
    <property type="project" value="InterPro"/>
</dbReference>
<dbReference type="PANTHER" id="PTHR12526:SF625">
    <property type="entry name" value="PHOSPHATIDYLINOSITOL GLYCAN-CLASS A"/>
    <property type="match status" value="1"/>
</dbReference>
<organism evidence="3 4">
    <name type="scientific">Bowmanella pacifica</name>
    <dbReference type="NCBI Taxonomy" id="502051"/>
    <lineage>
        <taxon>Bacteria</taxon>
        <taxon>Pseudomonadati</taxon>
        <taxon>Pseudomonadota</taxon>
        <taxon>Gammaproteobacteria</taxon>
        <taxon>Alteromonadales</taxon>
        <taxon>Alteromonadaceae</taxon>
        <taxon>Bowmanella</taxon>
    </lineage>
</organism>
<dbReference type="AlphaFoldDB" id="A0A917YQV0"/>
<gene>
    <name evidence="3" type="ORF">GCM10010982_01660</name>
</gene>
<feature type="domain" description="Glycosyl transferase family 1" evidence="1">
    <location>
        <begin position="163"/>
        <end position="313"/>
    </location>
</feature>
<dbReference type="Gene3D" id="3.40.50.2000">
    <property type="entry name" value="Glycogen Phosphorylase B"/>
    <property type="match status" value="2"/>
</dbReference>
<dbReference type="GO" id="GO:1901135">
    <property type="term" value="P:carbohydrate derivative metabolic process"/>
    <property type="evidence" value="ECO:0007669"/>
    <property type="project" value="UniProtKB-ARBA"/>
</dbReference>
<dbReference type="Pfam" id="PF13439">
    <property type="entry name" value="Glyco_transf_4"/>
    <property type="match status" value="1"/>
</dbReference>
<dbReference type="EMBL" id="BMLS01000001">
    <property type="protein sequence ID" value="GGO63794.1"/>
    <property type="molecule type" value="Genomic_DNA"/>
</dbReference>
<evidence type="ECO:0000313" key="4">
    <source>
        <dbReference type="Proteomes" id="UP000606935"/>
    </source>
</evidence>
<dbReference type="Proteomes" id="UP000606935">
    <property type="component" value="Unassembled WGS sequence"/>
</dbReference>
<keyword evidence="4" id="KW-1185">Reference proteome</keyword>
<evidence type="ECO:0000259" key="2">
    <source>
        <dbReference type="Pfam" id="PF13439"/>
    </source>
</evidence>
<dbReference type="SUPFAM" id="SSF53756">
    <property type="entry name" value="UDP-Glycosyltransferase/glycogen phosphorylase"/>
    <property type="match status" value="1"/>
</dbReference>
<dbReference type="InterPro" id="IPR001296">
    <property type="entry name" value="Glyco_trans_1"/>
</dbReference>
<dbReference type="CDD" id="cd03801">
    <property type="entry name" value="GT4_PimA-like"/>
    <property type="match status" value="1"/>
</dbReference>
<evidence type="ECO:0008006" key="5">
    <source>
        <dbReference type="Google" id="ProtNLM"/>
    </source>
</evidence>
<comment type="caution">
    <text evidence="3">The sequence shown here is derived from an EMBL/GenBank/DDBJ whole genome shotgun (WGS) entry which is preliminary data.</text>
</comment>
<dbReference type="InterPro" id="IPR028098">
    <property type="entry name" value="Glyco_trans_4-like_N"/>
</dbReference>
<reference evidence="3" key="2">
    <citation type="submission" date="2020-09" db="EMBL/GenBank/DDBJ databases">
        <authorList>
            <person name="Sun Q."/>
            <person name="Zhou Y."/>
        </authorList>
    </citation>
    <scope>NUCLEOTIDE SEQUENCE</scope>
    <source>
        <strain evidence="3">CGMCC 1.7086</strain>
    </source>
</reference>
<accession>A0A917YQV0</accession>
<sequence length="344" mass="38352">MAGQTRQLVDLLNGQDLDVALVATNAAYRPAWVGKIPVLRALFRLLPYFLTLYREIRRADVVHMMANSGWSWYLFAMPCIWVAHWLNTPVIVNYRGGHAESFFQRSWSKVRGSIKKAARVVVPSGFLQQVFVRYDTDAEVIPNILDAERFCPAIHKLPASLHLISTRNLEHIYGNDVILEAFAKLEKKYPEARLTVAGSGPQQSELEELAERLAIADKVTFCGRLNQVQMVALYQSAHLMLNASRVDNSPNSLIEAMACAVPVVSSDVGGIPFLLQSGENGLLVSPDDAEALAESALMLLDDKSLYTKVQQNALISVERFHQDKVIAQWIALYRALCSKTDKAN</sequence>
<proteinExistence type="predicted"/>
<feature type="domain" description="Glycosyltransferase subfamily 4-like N-terminal" evidence="2">
    <location>
        <begin position="35"/>
        <end position="149"/>
    </location>
</feature>